<keyword evidence="7" id="KW-0539">Nucleus</keyword>
<dbReference type="EMBL" id="AAQR03136574">
    <property type="status" value="NOT_ANNOTATED_CDS"/>
    <property type="molecule type" value="Genomic_DNA"/>
</dbReference>
<name>H0XNU8_OTOGA</name>
<evidence type="ECO:0000256" key="12">
    <source>
        <dbReference type="SAM" id="MobiDB-lite"/>
    </source>
</evidence>
<feature type="compositionally biased region" description="Polar residues" evidence="12">
    <location>
        <begin position="10"/>
        <end position="37"/>
    </location>
</feature>
<dbReference type="Ensembl" id="ENSOGAT00000030129.1">
    <property type="protein sequence ID" value="ENSOGAP00000017789.1"/>
    <property type="gene ID" value="ENSOGAG00000029538.1"/>
</dbReference>
<dbReference type="GO" id="GO:0006355">
    <property type="term" value="P:regulation of DNA-templated transcription"/>
    <property type="evidence" value="ECO:0007669"/>
    <property type="project" value="InterPro"/>
</dbReference>
<evidence type="ECO:0000256" key="10">
    <source>
        <dbReference type="ARBA" id="ARBA00030353"/>
    </source>
</evidence>
<keyword evidence="4" id="KW-0805">Transcription regulation</keyword>
<evidence type="ECO:0000256" key="7">
    <source>
        <dbReference type="ARBA" id="ARBA00023242"/>
    </source>
</evidence>
<reference evidence="13" key="2">
    <citation type="submission" date="2025-08" db="UniProtKB">
        <authorList>
            <consortium name="Ensembl"/>
        </authorList>
    </citation>
    <scope>IDENTIFICATION</scope>
</reference>
<dbReference type="GeneTree" id="ENSGT00390000009061"/>
<comment type="function">
    <text evidence="8">Component of the transcription factor SL1/TIF-IB complex, which is involved in the assembly of the PIC (preinitiation complex) during RNA polymerase I-dependent transcription. The rate of PIC formation probably is primarily dependent on the rate of association of SL1/TIF-IB with the rDNA promoter. SL1/TIF-IB is involved in stabilization of nucleolar transcription factor 1/UBTF on rDNA. Formation of SL1/TIF-IB excludes the association of TBP with TFIID subunits.</text>
</comment>
<evidence type="ECO:0000256" key="11">
    <source>
        <dbReference type="ARBA" id="ARBA00032499"/>
    </source>
</evidence>
<feature type="region of interest" description="Disordered" evidence="12">
    <location>
        <begin position="241"/>
        <end position="260"/>
    </location>
</feature>
<comment type="subcellular location">
    <subcellularLocation>
        <location evidence="1">Nucleus</location>
    </subcellularLocation>
</comment>
<dbReference type="FunCoup" id="H0XNU8">
    <property type="interactions" value="1350"/>
</dbReference>
<dbReference type="InParanoid" id="H0XNU8"/>
<evidence type="ECO:0000256" key="5">
    <source>
        <dbReference type="ARBA" id="ARBA00023125"/>
    </source>
</evidence>
<evidence type="ECO:0000256" key="6">
    <source>
        <dbReference type="ARBA" id="ARBA00023163"/>
    </source>
</evidence>
<evidence type="ECO:0000256" key="1">
    <source>
        <dbReference type="ARBA" id="ARBA00004123"/>
    </source>
</evidence>
<dbReference type="InterPro" id="IPR027976">
    <property type="entry name" value="TAF1D"/>
</dbReference>
<feature type="region of interest" description="Disordered" evidence="12">
    <location>
        <begin position="1"/>
        <end position="37"/>
    </location>
</feature>
<dbReference type="PANTHER" id="PTHR14562:SF3">
    <property type="entry name" value="TATA BOX-BINDING PROTEIN-ASSOCIATED FACTOR RNA POLYMERASE I SUBUNIT D"/>
    <property type="match status" value="1"/>
</dbReference>
<accession>H0XNU8</accession>
<dbReference type="STRING" id="30611.ENSOGAP00000017789"/>
<evidence type="ECO:0000313" key="14">
    <source>
        <dbReference type="Proteomes" id="UP000005225"/>
    </source>
</evidence>
<dbReference type="PANTHER" id="PTHR14562">
    <property type="entry name" value="TATA BOX-BINDING PROTEIN ASSOCIATED FACTOR RNA POLYMERASE I SUBUNIT D"/>
    <property type="match status" value="1"/>
</dbReference>
<dbReference type="Proteomes" id="UP000005225">
    <property type="component" value="Unassembled WGS sequence"/>
</dbReference>
<comment type="subunit">
    <text evidence="9">Component of the transcription factor SL1/TIF-IB complex, composed of TBP and at least TAF1A, TAF1B, TAF1C and TAF1D. Interacts with UBTF.</text>
</comment>
<proteinExistence type="predicted"/>
<evidence type="ECO:0000256" key="4">
    <source>
        <dbReference type="ARBA" id="ARBA00023015"/>
    </source>
</evidence>
<dbReference type="OMA" id="HVEHGEC"/>
<reference evidence="13" key="3">
    <citation type="submission" date="2025-09" db="UniProtKB">
        <authorList>
            <consortium name="Ensembl"/>
        </authorList>
    </citation>
    <scope>IDENTIFICATION</scope>
</reference>
<keyword evidence="14" id="KW-1185">Reference proteome</keyword>
<keyword evidence="3" id="KW-0597">Phosphoprotein</keyword>
<dbReference type="GO" id="GO:0005654">
    <property type="term" value="C:nucleoplasm"/>
    <property type="evidence" value="ECO:0007669"/>
    <property type="project" value="TreeGrafter"/>
</dbReference>
<organism evidence="13 14">
    <name type="scientific">Otolemur garnettii</name>
    <name type="common">Small-eared galago</name>
    <name type="synonym">Garnett's greater bushbaby</name>
    <dbReference type="NCBI Taxonomy" id="30611"/>
    <lineage>
        <taxon>Eukaryota</taxon>
        <taxon>Metazoa</taxon>
        <taxon>Chordata</taxon>
        <taxon>Craniata</taxon>
        <taxon>Vertebrata</taxon>
        <taxon>Euteleostomi</taxon>
        <taxon>Mammalia</taxon>
        <taxon>Eutheria</taxon>
        <taxon>Euarchontoglires</taxon>
        <taxon>Primates</taxon>
        <taxon>Strepsirrhini</taxon>
        <taxon>Lorisiformes</taxon>
        <taxon>Galagidae</taxon>
        <taxon>Otolemur</taxon>
    </lineage>
</organism>
<dbReference type="HOGENOM" id="CLU_071614_1_0_1"/>
<dbReference type="Pfam" id="PF15333">
    <property type="entry name" value="TAF1D"/>
    <property type="match status" value="1"/>
</dbReference>
<reference evidence="14" key="1">
    <citation type="submission" date="2011-03" db="EMBL/GenBank/DDBJ databases">
        <title>Version 3 of the genome sequence of Otolemur garnettii (Bushbaby).</title>
        <authorList>
            <consortium name="The Broad Institute Genome Sequencing Platform"/>
            <person name="Di Palma F."/>
            <person name="Johnson J."/>
            <person name="Lander E.S."/>
            <person name="Lindblad-Toh K."/>
            <person name="Jaffe D.B."/>
            <person name="Gnerre S."/>
            <person name="MacCallum I."/>
            <person name="Przybylski D."/>
            <person name="Ribeiro F.J."/>
            <person name="Burton J.N."/>
            <person name="Walker B.J."/>
            <person name="Sharpe T."/>
            <person name="Hall G."/>
        </authorList>
    </citation>
    <scope>NUCLEOTIDE SEQUENCE [LARGE SCALE GENOMIC DNA]</scope>
</reference>
<evidence type="ECO:0000256" key="9">
    <source>
        <dbReference type="ARBA" id="ARBA00025940"/>
    </source>
</evidence>
<evidence type="ECO:0000256" key="3">
    <source>
        <dbReference type="ARBA" id="ARBA00022553"/>
    </source>
</evidence>
<dbReference type="AlphaFoldDB" id="H0XNU8"/>
<evidence type="ECO:0000256" key="8">
    <source>
        <dbReference type="ARBA" id="ARBA00025110"/>
    </source>
</evidence>
<protein>
    <recommendedName>
        <fullName evidence="2">TATA box-binding protein-associated factor RNA polymerase I subunit D</fullName>
    </recommendedName>
    <alternativeName>
        <fullName evidence="11">TATA box-binding protein-associated factor 1D</fullName>
    </alternativeName>
    <alternativeName>
        <fullName evidence="10">Transcription initiation factor SL1/TIF-IB subunit D</fullName>
    </alternativeName>
</protein>
<sequence>MGESGMDSLDNVTLDSSVETENQSDNSSGSSLFTTQCVPYSPKQRQRISIRKFVPLPENIQARDSSSDTSIESVTLKAFFDRYKNGNLKHKKRKYKPTGRKRGRYKELFNKGPGFPFVESEYEGKPLHWRKILTYEQAVARGFFNYIEKLKYEHYLKESLNQMDTGEDLEKEDFDSRRYKYLNDGSISPIEESAAEDEDATHVEHGECDIKLGADSSFIISSDFPRKINVYLEQNNGTKEAALSKKRATRARSIGQGTPW</sequence>
<keyword evidence="6" id="KW-0804">Transcription</keyword>
<evidence type="ECO:0000256" key="2">
    <source>
        <dbReference type="ARBA" id="ARBA00018992"/>
    </source>
</evidence>
<dbReference type="GO" id="GO:0003677">
    <property type="term" value="F:DNA binding"/>
    <property type="evidence" value="ECO:0007669"/>
    <property type="project" value="UniProtKB-KW"/>
</dbReference>
<dbReference type="eggNOG" id="ENOG502SQMW">
    <property type="taxonomic scope" value="Eukaryota"/>
</dbReference>
<evidence type="ECO:0000313" key="13">
    <source>
        <dbReference type="Ensembl" id="ENSOGAP00000017789.1"/>
    </source>
</evidence>
<keyword evidence="5" id="KW-0238">DNA-binding</keyword>
<dbReference type="GO" id="GO:0005668">
    <property type="term" value="C:RNA polymerase transcription factor SL1 complex"/>
    <property type="evidence" value="ECO:0007669"/>
    <property type="project" value="InterPro"/>
</dbReference>